<keyword evidence="3" id="KW-1185">Reference proteome</keyword>
<comment type="caution">
    <text evidence="2">The sequence shown here is derived from an EMBL/GenBank/DDBJ whole genome shotgun (WGS) entry which is preliminary data.</text>
</comment>
<evidence type="ECO:0000313" key="2">
    <source>
        <dbReference type="EMBL" id="KAK8885404.1"/>
    </source>
</evidence>
<dbReference type="GO" id="GO:0000502">
    <property type="term" value="C:proteasome complex"/>
    <property type="evidence" value="ECO:0007669"/>
    <property type="project" value="UniProtKB-KW"/>
</dbReference>
<evidence type="ECO:0000256" key="1">
    <source>
        <dbReference type="SAM" id="MobiDB-lite"/>
    </source>
</evidence>
<name>A0ABR2K2R3_9EUKA</name>
<feature type="compositionally biased region" description="Basic residues" evidence="1">
    <location>
        <begin position="585"/>
        <end position="595"/>
    </location>
</feature>
<feature type="region of interest" description="Disordered" evidence="1">
    <location>
        <begin position="256"/>
        <end position="279"/>
    </location>
</feature>
<gene>
    <name evidence="2" type="ORF">M9Y10_040852</name>
</gene>
<dbReference type="Gene3D" id="3.40.50.410">
    <property type="entry name" value="von Willebrand factor, type A domain"/>
    <property type="match status" value="2"/>
</dbReference>
<sequence length="595" mass="66172">MKLVGQHAVIIFIDNSAMSIDGDFLPNRLAAQINTVENYAQCLFSENTSLNNSSDEANGNSNMNGFNSFNLDYDNIYDYQERDLFSNDSLIAVGTIGSEEFGIRTSFTSNYMRLQKTLSTITTGGTALLDRAIKLGFMALKHAPPLAQLKMIFFLNSSELTILENTLDDKKVNELNKKILENKKITVNFIVIGENDSLLKFNNVSNMQTVQNYNNTPQNISSNNNPLNIQNLQAIQPNPILQNMVQNQQLCMQSQQIKSVDTSSKKSSRSKKSSSNTNETLSVLQRIIKKAKNASIMIVQTCNTILSDVVMAIELGYQLPPGVQIIHGSATCGSRKRNSANINSCVNINNTNIRNVNNNPAIFDPEHEFDMGYGYNPRFNASNVNINVPDMHIPPIALSSSASIPSSPTAIKKERKAQTIKSIVFTNSNPSDNQNIQIPVVNNQNYEQQKPKQTRGRKPKYIAPFNMDQIVSSNSLPSAENNPSFQQIFNMNYANINMGSNGKRATKEKKPNKIALSTSSSVVFSTPSQVFPIIQTDNMPPIQQAPPIDIENQKKRKEKSAKSNNQESETEKVSDALNTGVKQTRQVKQRKQKKV</sequence>
<feature type="region of interest" description="Disordered" evidence="1">
    <location>
        <begin position="535"/>
        <end position="595"/>
    </location>
</feature>
<keyword evidence="2" id="KW-0647">Proteasome</keyword>
<reference evidence="2 3" key="1">
    <citation type="submission" date="2024-04" db="EMBL/GenBank/DDBJ databases">
        <title>Tritrichomonas musculus Genome.</title>
        <authorList>
            <person name="Alves-Ferreira E."/>
            <person name="Grigg M."/>
            <person name="Lorenzi H."/>
            <person name="Galac M."/>
        </authorList>
    </citation>
    <scope>NUCLEOTIDE SEQUENCE [LARGE SCALE GENOMIC DNA]</scope>
    <source>
        <strain evidence="2 3">EAF2021</strain>
    </source>
</reference>
<dbReference type="EMBL" id="JAPFFF010000007">
    <property type="protein sequence ID" value="KAK8885404.1"/>
    <property type="molecule type" value="Genomic_DNA"/>
</dbReference>
<accession>A0ABR2K2R3</accession>
<evidence type="ECO:0000313" key="3">
    <source>
        <dbReference type="Proteomes" id="UP001470230"/>
    </source>
</evidence>
<proteinExistence type="predicted"/>
<dbReference type="Proteomes" id="UP001470230">
    <property type="component" value="Unassembled WGS sequence"/>
</dbReference>
<organism evidence="2 3">
    <name type="scientific">Tritrichomonas musculus</name>
    <dbReference type="NCBI Taxonomy" id="1915356"/>
    <lineage>
        <taxon>Eukaryota</taxon>
        <taxon>Metamonada</taxon>
        <taxon>Parabasalia</taxon>
        <taxon>Tritrichomonadida</taxon>
        <taxon>Tritrichomonadidae</taxon>
        <taxon>Tritrichomonas</taxon>
    </lineage>
</organism>
<protein>
    <submittedName>
        <fullName evidence="2">26S proteasome non-ATPase regulatory subunit 4</fullName>
    </submittedName>
</protein>
<dbReference type="InterPro" id="IPR036465">
    <property type="entry name" value="vWFA_dom_sf"/>
</dbReference>